<evidence type="ECO:0000313" key="3">
    <source>
        <dbReference type="Proteomes" id="UP000054928"/>
    </source>
</evidence>
<name>A0A0P1AGF3_PLAHL</name>
<proteinExistence type="predicted"/>
<accession>A0A0P1AGF3</accession>
<dbReference type="AlphaFoldDB" id="A0A0P1AGF3"/>
<protein>
    <submittedName>
        <fullName evidence="2">FOG: Transposon-encoded proteins with TYA, reverse transcriptase, integrase domains in various combinations</fullName>
    </submittedName>
</protein>
<organism evidence="2 3">
    <name type="scientific">Plasmopara halstedii</name>
    <name type="common">Downy mildew of sunflower</name>
    <dbReference type="NCBI Taxonomy" id="4781"/>
    <lineage>
        <taxon>Eukaryota</taxon>
        <taxon>Sar</taxon>
        <taxon>Stramenopiles</taxon>
        <taxon>Oomycota</taxon>
        <taxon>Peronosporomycetes</taxon>
        <taxon>Peronosporales</taxon>
        <taxon>Peronosporaceae</taxon>
        <taxon>Plasmopara</taxon>
    </lineage>
</organism>
<keyword evidence="2" id="KW-0548">Nucleotidyltransferase</keyword>
<dbReference type="OrthoDB" id="8067992at2759"/>
<dbReference type="Proteomes" id="UP000054928">
    <property type="component" value="Unassembled WGS sequence"/>
</dbReference>
<dbReference type="GeneID" id="36405026"/>
<evidence type="ECO:0000259" key="1">
    <source>
        <dbReference type="Pfam" id="PF22936"/>
    </source>
</evidence>
<dbReference type="EMBL" id="CCYD01000442">
    <property type="protein sequence ID" value="CEG39734.1"/>
    <property type="molecule type" value="Genomic_DNA"/>
</dbReference>
<sequence>MVLELKQLASTQEPYTTVPVWQSAILVYALKFHDWVLDSGASSNMCEVRDMFVDHKHLSVPMYRTVAKAGIKMVVAENGIVALNMRVGKRVFATRLKNKLHVPELTCNLFSASSAIAKGMTIEMAGSGCTIKQSGTLVAMGTKRGKLITLDIEDASECHLAVSGEFRHRRLGNASCHAVNELIR</sequence>
<keyword evidence="2" id="KW-0808">Transferase</keyword>
<keyword evidence="3" id="KW-1185">Reference proteome</keyword>
<feature type="domain" description="Retrovirus-related Pol polyprotein from transposon TNT 1-94-like beta-barrel" evidence="1">
    <location>
        <begin position="35"/>
        <end position="119"/>
    </location>
</feature>
<dbReference type="Pfam" id="PF22936">
    <property type="entry name" value="Pol_BBD"/>
    <property type="match status" value="1"/>
</dbReference>
<dbReference type="STRING" id="4781.A0A0P1AGF3"/>
<reference evidence="3" key="1">
    <citation type="submission" date="2014-09" db="EMBL/GenBank/DDBJ databases">
        <authorList>
            <person name="Sharma Rahul"/>
            <person name="Thines Marco"/>
        </authorList>
    </citation>
    <scope>NUCLEOTIDE SEQUENCE [LARGE SCALE GENOMIC DNA]</scope>
</reference>
<keyword evidence="2" id="KW-0695">RNA-directed DNA polymerase</keyword>
<dbReference type="InterPro" id="IPR054722">
    <property type="entry name" value="PolX-like_BBD"/>
</dbReference>
<evidence type="ECO:0000313" key="2">
    <source>
        <dbReference type="EMBL" id="CEG39734.1"/>
    </source>
</evidence>
<dbReference type="RefSeq" id="XP_024576103.1">
    <property type="nucleotide sequence ID" value="XM_024725313.1"/>
</dbReference>
<dbReference type="GO" id="GO:0003964">
    <property type="term" value="F:RNA-directed DNA polymerase activity"/>
    <property type="evidence" value="ECO:0007669"/>
    <property type="project" value="UniProtKB-KW"/>
</dbReference>